<evidence type="ECO:0000256" key="2">
    <source>
        <dbReference type="ARBA" id="ARBA00022448"/>
    </source>
</evidence>
<evidence type="ECO:0000256" key="7">
    <source>
        <dbReference type="RuleBase" id="RU363032"/>
    </source>
</evidence>
<evidence type="ECO:0000313" key="9">
    <source>
        <dbReference type="EMBL" id="SIP87627.1"/>
    </source>
</evidence>
<feature type="transmembrane region" description="Helical" evidence="7">
    <location>
        <begin position="171"/>
        <end position="196"/>
    </location>
</feature>
<evidence type="ECO:0000256" key="3">
    <source>
        <dbReference type="ARBA" id="ARBA00022475"/>
    </source>
</evidence>
<dbReference type="AlphaFoldDB" id="A0A1N6N6G5"/>
<keyword evidence="6 7" id="KW-0472">Membrane</keyword>
<evidence type="ECO:0000256" key="4">
    <source>
        <dbReference type="ARBA" id="ARBA00022692"/>
    </source>
</evidence>
<keyword evidence="4 7" id="KW-0812">Transmembrane</keyword>
<feature type="transmembrane region" description="Helical" evidence="7">
    <location>
        <begin position="29"/>
        <end position="55"/>
    </location>
</feature>
<dbReference type="STRING" id="159291.SAMN05920897_10169"/>
<comment type="similarity">
    <text evidence="7">Belongs to the binding-protein-dependent transport system permease family.</text>
</comment>
<dbReference type="InterPro" id="IPR000515">
    <property type="entry name" value="MetI-like"/>
</dbReference>
<dbReference type="PANTHER" id="PTHR30193">
    <property type="entry name" value="ABC TRANSPORTER PERMEASE PROTEIN"/>
    <property type="match status" value="1"/>
</dbReference>
<evidence type="ECO:0000259" key="8">
    <source>
        <dbReference type="PROSITE" id="PS50928"/>
    </source>
</evidence>
<organism evidence="9 10">
    <name type="scientific">Alkalispirochaeta americana</name>
    <dbReference type="NCBI Taxonomy" id="159291"/>
    <lineage>
        <taxon>Bacteria</taxon>
        <taxon>Pseudomonadati</taxon>
        <taxon>Spirochaetota</taxon>
        <taxon>Spirochaetia</taxon>
        <taxon>Spirochaetales</taxon>
        <taxon>Spirochaetaceae</taxon>
        <taxon>Alkalispirochaeta</taxon>
    </lineage>
</organism>
<dbReference type="GO" id="GO:0055085">
    <property type="term" value="P:transmembrane transport"/>
    <property type="evidence" value="ECO:0007669"/>
    <property type="project" value="InterPro"/>
</dbReference>
<name>A0A1N6N6G5_9SPIO</name>
<accession>A0A1N6N6G5</accession>
<dbReference type="InterPro" id="IPR035906">
    <property type="entry name" value="MetI-like_sf"/>
</dbReference>
<dbReference type="PROSITE" id="PS50928">
    <property type="entry name" value="ABC_TM1"/>
    <property type="match status" value="1"/>
</dbReference>
<evidence type="ECO:0000313" key="10">
    <source>
        <dbReference type="Proteomes" id="UP000186400"/>
    </source>
</evidence>
<feature type="domain" description="ABC transmembrane type-1" evidence="8">
    <location>
        <begin position="85"/>
        <end position="302"/>
    </location>
</feature>
<protein>
    <submittedName>
        <fullName evidence="9">Carbohydrate ABC transporter membrane protein 1, CUT1 family</fullName>
    </submittedName>
</protein>
<dbReference type="GO" id="GO:0005886">
    <property type="term" value="C:plasma membrane"/>
    <property type="evidence" value="ECO:0007669"/>
    <property type="project" value="UniProtKB-SubCell"/>
</dbReference>
<dbReference type="Gene3D" id="1.10.3720.10">
    <property type="entry name" value="MetI-like"/>
    <property type="match status" value="1"/>
</dbReference>
<keyword evidence="5 7" id="KW-1133">Transmembrane helix</keyword>
<feature type="transmembrane region" description="Helical" evidence="7">
    <location>
        <begin position="225"/>
        <end position="245"/>
    </location>
</feature>
<evidence type="ECO:0000256" key="6">
    <source>
        <dbReference type="ARBA" id="ARBA00023136"/>
    </source>
</evidence>
<feature type="transmembrane region" description="Helical" evidence="7">
    <location>
        <begin position="286"/>
        <end position="305"/>
    </location>
</feature>
<reference evidence="9 10" key="1">
    <citation type="submission" date="2017-01" db="EMBL/GenBank/DDBJ databases">
        <authorList>
            <person name="Mah S.A."/>
            <person name="Swanson W.J."/>
            <person name="Moy G.W."/>
            <person name="Vacquier V.D."/>
        </authorList>
    </citation>
    <scope>NUCLEOTIDE SEQUENCE [LARGE SCALE GENOMIC DNA]</scope>
    <source>
        <strain evidence="9 10">ASpG1</strain>
    </source>
</reference>
<proteinExistence type="inferred from homology"/>
<feature type="transmembrane region" description="Helical" evidence="7">
    <location>
        <begin position="123"/>
        <end position="143"/>
    </location>
</feature>
<dbReference type="Proteomes" id="UP000186400">
    <property type="component" value="Unassembled WGS sequence"/>
</dbReference>
<dbReference type="PANTHER" id="PTHR30193:SF37">
    <property type="entry name" value="INNER MEMBRANE ABC TRANSPORTER PERMEASE PROTEIN YCJO"/>
    <property type="match status" value="1"/>
</dbReference>
<dbReference type="InterPro" id="IPR051393">
    <property type="entry name" value="ABC_transporter_permease"/>
</dbReference>
<keyword evidence="10" id="KW-1185">Reference proteome</keyword>
<comment type="subcellular location">
    <subcellularLocation>
        <location evidence="1 7">Cell membrane</location>
        <topology evidence="1 7">Multi-pass membrane protein</topology>
    </subcellularLocation>
</comment>
<gene>
    <name evidence="9" type="ORF">SAMN05920897_10169</name>
</gene>
<dbReference type="SUPFAM" id="SSF161098">
    <property type="entry name" value="MetI-like"/>
    <property type="match status" value="1"/>
</dbReference>
<keyword evidence="2 7" id="KW-0813">Transport</keyword>
<sequence length="313" mass="35030">MYEKGDAMKGVPKDRNWLRWIEKESTQGYLMIAPNSIGLLVFYIIPILWSVLLAFHQWDGLSAMEWAGINNFRVLVEDVNFLSALRNTAVYTALVVPAILLLVLSFGMLLAHDVLAVTRHLRTLYFLPLMTMPVAAALVWKWLLNMRFGLVNRVLAGLGIDPVPWLSSSSYVLYSIVFIGIWLGVAYNLIVIIAGIRGIPRGYYEAAEIDGASGLDRFFRITLPLLTPSIFFILVTQLITCFQVFDTAFVILGSDPPGSLHRAGSTVVMSIYEQGFVFFNMGYSSAQAVVLFAVVLSITIGQFSFQKRWVHYG</sequence>
<evidence type="ECO:0000256" key="5">
    <source>
        <dbReference type="ARBA" id="ARBA00022989"/>
    </source>
</evidence>
<feature type="transmembrane region" description="Helical" evidence="7">
    <location>
        <begin position="89"/>
        <end position="111"/>
    </location>
</feature>
<dbReference type="EMBL" id="FTMS01000001">
    <property type="protein sequence ID" value="SIP87627.1"/>
    <property type="molecule type" value="Genomic_DNA"/>
</dbReference>
<dbReference type="CDD" id="cd06261">
    <property type="entry name" value="TM_PBP2"/>
    <property type="match status" value="1"/>
</dbReference>
<evidence type="ECO:0000256" key="1">
    <source>
        <dbReference type="ARBA" id="ARBA00004651"/>
    </source>
</evidence>
<dbReference type="Pfam" id="PF00528">
    <property type="entry name" value="BPD_transp_1"/>
    <property type="match status" value="1"/>
</dbReference>
<keyword evidence="3" id="KW-1003">Cell membrane</keyword>